<dbReference type="Pfam" id="PF01323">
    <property type="entry name" value="DSBA"/>
    <property type="match status" value="1"/>
</dbReference>
<dbReference type="InterPro" id="IPR036249">
    <property type="entry name" value="Thioredoxin-like_sf"/>
</dbReference>
<keyword evidence="3" id="KW-1185">Reference proteome</keyword>
<evidence type="ECO:0000313" key="2">
    <source>
        <dbReference type="EMBL" id="CAD0107839.1"/>
    </source>
</evidence>
<gene>
    <name evidence="2" type="ORF">AWRI4620_LOCUS2094</name>
</gene>
<reference evidence="2" key="1">
    <citation type="submission" date="2020-06" db="EMBL/GenBank/DDBJ databases">
        <authorList>
            <person name="Onetto C."/>
        </authorList>
    </citation>
    <scope>NUCLEOTIDE SEQUENCE</scope>
</reference>
<proteinExistence type="predicted"/>
<dbReference type="CDD" id="cd03024">
    <property type="entry name" value="DsbA_FrnE"/>
    <property type="match status" value="1"/>
</dbReference>
<protein>
    <recommendedName>
        <fullName evidence="1">DSBA-like thioredoxin domain-containing protein</fullName>
    </recommendedName>
</protein>
<accession>A0A9N8KIW6</accession>
<sequence length="250" mass="27950">MTNYNISIVSDTVCPWCYVGKNRLQVAMTNHQKTFPNDTFTTTWFPFYLNPDAPKQSRDKQTIYVEKFGEQRVKMMQGRLSEIGRELGIEFAYGGKTGNTRDSHRVVQLAKTKGEETQTRVMEKLFNAYFELNEDITDHAVLTKAAVGGGLEENEVKEWLESDKGGPEVDREVAAAQRRFISGKSAFLRVTGYGILTSSTSGVPHFTFNNMYEVGGAEEPATFLQIFNEIKKREGADAPATTQVSSGNTC</sequence>
<dbReference type="EMBL" id="CAINUL010000002">
    <property type="protein sequence ID" value="CAD0107839.1"/>
    <property type="molecule type" value="Genomic_DNA"/>
</dbReference>
<evidence type="ECO:0000259" key="1">
    <source>
        <dbReference type="Pfam" id="PF01323"/>
    </source>
</evidence>
<dbReference type="OrthoDB" id="1930760at2759"/>
<dbReference type="PANTHER" id="PTHR13887:SF41">
    <property type="entry name" value="THIOREDOXIN SUPERFAMILY PROTEIN"/>
    <property type="match status" value="1"/>
</dbReference>
<dbReference type="GO" id="GO:0016491">
    <property type="term" value="F:oxidoreductase activity"/>
    <property type="evidence" value="ECO:0007669"/>
    <property type="project" value="InterPro"/>
</dbReference>
<evidence type="ECO:0000313" key="3">
    <source>
        <dbReference type="Proteomes" id="UP000745764"/>
    </source>
</evidence>
<feature type="domain" description="DSBA-like thioredoxin" evidence="1">
    <location>
        <begin position="6"/>
        <end position="183"/>
    </location>
</feature>
<dbReference type="PANTHER" id="PTHR13887">
    <property type="entry name" value="GLUTATHIONE S-TRANSFERASE KAPPA"/>
    <property type="match status" value="1"/>
</dbReference>
<organism evidence="2 3">
    <name type="scientific">Aureobasidium uvarum</name>
    <dbReference type="NCBI Taxonomy" id="2773716"/>
    <lineage>
        <taxon>Eukaryota</taxon>
        <taxon>Fungi</taxon>
        <taxon>Dikarya</taxon>
        <taxon>Ascomycota</taxon>
        <taxon>Pezizomycotina</taxon>
        <taxon>Dothideomycetes</taxon>
        <taxon>Dothideomycetidae</taxon>
        <taxon>Dothideales</taxon>
        <taxon>Saccotheciaceae</taxon>
        <taxon>Aureobasidium</taxon>
    </lineage>
</organism>
<dbReference type="Gene3D" id="3.40.30.10">
    <property type="entry name" value="Glutaredoxin"/>
    <property type="match status" value="1"/>
</dbReference>
<dbReference type="InterPro" id="IPR001853">
    <property type="entry name" value="DSBA-like_thioredoxin_dom"/>
</dbReference>
<dbReference type="SUPFAM" id="SSF52833">
    <property type="entry name" value="Thioredoxin-like"/>
    <property type="match status" value="1"/>
</dbReference>
<name>A0A9N8KIW6_9PEZI</name>
<comment type="caution">
    <text evidence="2">The sequence shown here is derived from an EMBL/GenBank/DDBJ whole genome shotgun (WGS) entry which is preliminary data.</text>
</comment>
<dbReference type="Proteomes" id="UP000745764">
    <property type="component" value="Unassembled WGS sequence"/>
</dbReference>
<dbReference type="AlphaFoldDB" id="A0A9N8KIW6"/>